<evidence type="ECO:0000256" key="4">
    <source>
        <dbReference type="ARBA" id="ARBA00022679"/>
    </source>
</evidence>
<keyword evidence="2 6" id="KW-0698">rRNA processing</keyword>
<dbReference type="Proteomes" id="UP001237780">
    <property type="component" value="Unassembled WGS sequence"/>
</dbReference>
<dbReference type="RefSeq" id="WP_307281466.1">
    <property type="nucleotide sequence ID" value="NZ_JAUSZT010000003.1"/>
</dbReference>
<dbReference type="EMBL" id="JAUSZT010000003">
    <property type="protein sequence ID" value="MDQ0997468.1"/>
    <property type="molecule type" value="Genomic_DNA"/>
</dbReference>
<gene>
    <name evidence="6" type="primary">rsmG</name>
    <name evidence="7" type="ORF">QFZ34_002650</name>
</gene>
<dbReference type="PANTHER" id="PTHR31760:SF0">
    <property type="entry name" value="S-ADENOSYL-L-METHIONINE-DEPENDENT METHYLTRANSFERASES SUPERFAMILY PROTEIN"/>
    <property type="match status" value="1"/>
</dbReference>
<dbReference type="GO" id="GO:0008168">
    <property type="term" value="F:methyltransferase activity"/>
    <property type="evidence" value="ECO:0007669"/>
    <property type="project" value="UniProtKB-KW"/>
</dbReference>
<dbReference type="HAMAP" id="MF_00074">
    <property type="entry name" value="16SrRNA_methyltr_G"/>
    <property type="match status" value="1"/>
</dbReference>
<organism evidence="7 8">
    <name type="scientific">Phyllobacterium ifriqiyense</name>
    <dbReference type="NCBI Taxonomy" id="314238"/>
    <lineage>
        <taxon>Bacteria</taxon>
        <taxon>Pseudomonadati</taxon>
        <taxon>Pseudomonadota</taxon>
        <taxon>Alphaproteobacteria</taxon>
        <taxon>Hyphomicrobiales</taxon>
        <taxon>Phyllobacteriaceae</taxon>
        <taxon>Phyllobacterium</taxon>
    </lineage>
</organism>
<dbReference type="InterPro" id="IPR003682">
    <property type="entry name" value="rRNA_ssu_MeTfrase_G"/>
</dbReference>
<keyword evidence="4 6" id="KW-0808">Transferase</keyword>
<dbReference type="EC" id="2.1.1.170" evidence="6"/>
<sequence length="210" mass="23513">MTKNREESLQEILPHVSRETLEDLFAFETLFRKWSKAINLASPSTLDQLWERHILDSAQLYRLAPDAKVWLDLGSGGGFPGVVLAIFLKQSVGSRIDLVESNSKKAAFLRTAIGQASAPGTVHAARIDAVWQKIATPEIITARALASLKELFVLAEPWLIGGATALFQKGRDYRREIDETRDDWTFDLVEHRSVVDKDSVVLQISNLCRL</sequence>
<evidence type="ECO:0000313" key="8">
    <source>
        <dbReference type="Proteomes" id="UP001237780"/>
    </source>
</evidence>
<evidence type="ECO:0000256" key="5">
    <source>
        <dbReference type="ARBA" id="ARBA00022691"/>
    </source>
</evidence>
<feature type="binding site" evidence="6">
    <location>
        <position position="79"/>
    </location>
    <ligand>
        <name>S-adenosyl-L-methionine</name>
        <dbReference type="ChEBI" id="CHEBI:59789"/>
    </ligand>
</feature>
<proteinExistence type="inferred from homology"/>
<comment type="catalytic activity">
    <reaction evidence="6">
        <text>guanosine(527) in 16S rRNA + S-adenosyl-L-methionine = N(7)-methylguanosine(527) in 16S rRNA + S-adenosyl-L-homocysteine</text>
        <dbReference type="Rhea" id="RHEA:42732"/>
        <dbReference type="Rhea" id="RHEA-COMP:10209"/>
        <dbReference type="Rhea" id="RHEA-COMP:10210"/>
        <dbReference type="ChEBI" id="CHEBI:57856"/>
        <dbReference type="ChEBI" id="CHEBI:59789"/>
        <dbReference type="ChEBI" id="CHEBI:74269"/>
        <dbReference type="ChEBI" id="CHEBI:74480"/>
        <dbReference type="EC" id="2.1.1.170"/>
    </reaction>
</comment>
<keyword evidence="3 6" id="KW-0489">Methyltransferase</keyword>
<evidence type="ECO:0000256" key="3">
    <source>
        <dbReference type="ARBA" id="ARBA00022603"/>
    </source>
</evidence>
<evidence type="ECO:0000256" key="2">
    <source>
        <dbReference type="ARBA" id="ARBA00022552"/>
    </source>
</evidence>
<feature type="binding site" evidence="6">
    <location>
        <position position="143"/>
    </location>
    <ligand>
        <name>S-adenosyl-L-methionine</name>
        <dbReference type="ChEBI" id="CHEBI:59789"/>
    </ligand>
</feature>
<dbReference type="GO" id="GO:0032259">
    <property type="term" value="P:methylation"/>
    <property type="evidence" value="ECO:0007669"/>
    <property type="project" value="UniProtKB-KW"/>
</dbReference>
<dbReference type="PANTHER" id="PTHR31760">
    <property type="entry name" value="S-ADENOSYL-L-METHIONINE-DEPENDENT METHYLTRANSFERASES SUPERFAMILY PROTEIN"/>
    <property type="match status" value="1"/>
</dbReference>
<protein>
    <recommendedName>
        <fullName evidence="6">Ribosomal RNA small subunit methyltransferase G</fullName>
        <ecNumber evidence="6">2.1.1.170</ecNumber>
    </recommendedName>
    <alternativeName>
        <fullName evidence="6">16S rRNA 7-methylguanosine methyltransferase</fullName>
        <shortName evidence="6">16S rRNA m7G methyltransferase</shortName>
    </alternativeName>
</protein>
<dbReference type="InterPro" id="IPR029063">
    <property type="entry name" value="SAM-dependent_MTases_sf"/>
</dbReference>
<evidence type="ECO:0000256" key="6">
    <source>
        <dbReference type="HAMAP-Rule" id="MF_00074"/>
    </source>
</evidence>
<comment type="subcellular location">
    <subcellularLocation>
        <location evidence="6">Cytoplasm</location>
    </subcellularLocation>
</comment>
<accession>A0ABU0S9N9</accession>
<dbReference type="Pfam" id="PF02527">
    <property type="entry name" value="GidB"/>
    <property type="match status" value="1"/>
</dbReference>
<dbReference type="SUPFAM" id="SSF53335">
    <property type="entry name" value="S-adenosyl-L-methionine-dependent methyltransferases"/>
    <property type="match status" value="1"/>
</dbReference>
<keyword evidence="8" id="KW-1185">Reference proteome</keyword>
<dbReference type="PIRSF" id="PIRSF003078">
    <property type="entry name" value="GidB"/>
    <property type="match status" value="1"/>
</dbReference>
<feature type="binding site" evidence="6">
    <location>
        <position position="74"/>
    </location>
    <ligand>
        <name>S-adenosyl-L-methionine</name>
        <dbReference type="ChEBI" id="CHEBI:59789"/>
    </ligand>
</feature>
<comment type="function">
    <text evidence="6">Specifically methylates the N7 position of guanine in position 527 of 16S rRNA.</text>
</comment>
<reference evidence="7 8" key="1">
    <citation type="submission" date="2023-07" db="EMBL/GenBank/DDBJ databases">
        <title>Comparative genomics of wheat-associated soil bacteria to identify genetic determinants of phenazine resistance.</title>
        <authorList>
            <person name="Mouncey N."/>
        </authorList>
    </citation>
    <scope>NUCLEOTIDE SEQUENCE [LARGE SCALE GENOMIC DNA]</scope>
    <source>
        <strain evidence="7 8">W4I11</strain>
    </source>
</reference>
<comment type="caution">
    <text evidence="7">The sequence shown here is derived from an EMBL/GenBank/DDBJ whole genome shotgun (WGS) entry which is preliminary data.</text>
</comment>
<comment type="caution">
    <text evidence="6">Lacks conserved residue(s) required for the propagation of feature annotation.</text>
</comment>
<dbReference type="Gene3D" id="3.40.50.150">
    <property type="entry name" value="Vaccinia Virus protein VP39"/>
    <property type="match status" value="1"/>
</dbReference>
<dbReference type="NCBIfam" id="TIGR00138">
    <property type="entry name" value="rsmG_gidB"/>
    <property type="match status" value="1"/>
</dbReference>
<comment type="similarity">
    <text evidence="6">Belongs to the methyltransferase superfamily. RNA methyltransferase RsmG family.</text>
</comment>
<name>A0ABU0S9N9_9HYPH</name>
<keyword evidence="5 6" id="KW-0949">S-adenosyl-L-methionine</keyword>
<evidence type="ECO:0000313" key="7">
    <source>
        <dbReference type="EMBL" id="MDQ0997468.1"/>
    </source>
</evidence>
<keyword evidence="1 6" id="KW-0963">Cytoplasm</keyword>
<evidence type="ECO:0000256" key="1">
    <source>
        <dbReference type="ARBA" id="ARBA00022490"/>
    </source>
</evidence>